<evidence type="ECO:0000256" key="2">
    <source>
        <dbReference type="ARBA" id="ARBA00006220"/>
    </source>
</evidence>
<sequence>MFFCKQHLTGVNAERGAGQPAGGSVPGGAAGNGACLSVGSKLCSLWVRASFVAKATAFLESHVQRLMQLLLQIATKDPLNPIKQDVKKGKLRYVANVFPHKGYIWNYGAIPQTWEDPGHKDENTGCCGDNDPIDVCEIGSKVCSRGEVIKVKVLGTLALIDEGETDWKIIAINIEDPEAENYNDINDVRRMKPGYLEATVDWFRRYKVPDGKPENQFAFNGEFKDKDFAVNVIKSTHEHWKALIAKKTDGGEISCTNLTVSGSPFCCSQECAKATVDAAPPCKAANPIPPEVDRWFYYQKN</sequence>
<keyword evidence="8" id="KW-0007">Acetylation</keyword>
<dbReference type="CDD" id="cd00412">
    <property type="entry name" value="pyrophosphatase"/>
    <property type="match status" value="1"/>
</dbReference>
<gene>
    <name evidence="9" type="primary">PPA1</name>
</gene>
<keyword evidence="5" id="KW-0479">Metal-binding</keyword>
<evidence type="ECO:0000256" key="3">
    <source>
        <dbReference type="ARBA" id="ARBA00011738"/>
    </source>
</evidence>
<accession>A0A8V0ZE98</accession>
<evidence type="ECO:0000256" key="7">
    <source>
        <dbReference type="ARBA" id="ARBA00022842"/>
    </source>
</evidence>
<evidence type="ECO:0000313" key="10">
    <source>
        <dbReference type="Proteomes" id="UP000000539"/>
    </source>
</evidence>
<evidence type="ECO:0000256" key="8">
    <source>
        <dbReference type="ARBA" id="ARBA00022990"/>
    </source>
</evidence>
<name>A0A8V0ZE98_CHICK</name>
<evidence type="ECO:0007829" key="11">
    <source>
        <dbReference type="PeptideAtlas" id="A0A8V0ZE98"/>
    </source>
</evidence>
<dbReference type="InterPro" id="IPR036649">
    <property type="entry name" value="Pyrophosphatase_sf"/>
</dbReference>
<dbReference type="InterPro" id="IPR008162">
    <property type="entry name" value="Pyrophosphatase"/>
</dbReference>
<dbReference type="EC" id="3.6.1.1" evidence="4"/>
<evidence type="ECO:0000256" key="5">
    <source>
        <dbReference type="ARBA" id="ARBA00022723"/>
    </source>
</evidence>
<dbReference type="Proteomes" id="UP000000539">
    <property type="component" value="Chromosome 6"/>
</dbReference>
<dbReference type="Gene3D" id="3.90.80.10">
    <property type="entry name" value="Inorganic pyrophosphatase"/>
    <property type="match status" value="1"/>
</dbReference>
<dbReference type="GO" id="GO:0000287">
    <property type="term" value="F:magnesium ion binding"/>
    <property type="evidence" value="ECO:0007669"/>
    <property type="project" value="InterPro"/>
</dbReference>
<dbReference type="SUPFAM" id="SSF50324">
    <property type="entry name" value="Inorganic pyrophosphatase"/>
    <property type="match status" value="1"/>
</dbReference>
<comment type="cofactor">
    <cofactor evidence="1">
        <name>Mg(2+)</name>
        <dbReference type="ChEBI" id="CHEBI:18420"/>
    </cofactor>
</comment>
<dbReference type="PROSITE" id="PS00387">
    <property type="entry name" value="PPASE"/>
    <property type="match status" value="1"/>
</dbReference>
<evidence type="ECO:0000256" key="1">
    <source>
        <dbReference type="ARBA" id="ARBA00001946"/>
    </source>
</evidence>
<dbReference type="GO" id="GO:0004427">
    <property type="term" value="F:inorganic diphosphate phosphatase activity"/>
    <property type="evidence" value="ECO:0007669"/>
    <property type="project" value="UniProtKB-EC"/>
</dbReference>
<dbReference type="AlphaFoldDB" id="A0A8V0ZE98"/>
<dbReference type="Ensembl" id="ENSGALT00010052712.1">
    <property type="protein sequence ID" value="ENSGALP00010031618.1"/>
    <property type="gene ID" value="ENSGALG00010021693.1"/>
</dbReference>
<keyword evidence="10" id="KW-1185">Reference proteome</keyword>
<reference evidence="9" key="2">
    <citation type="submission" date="2025-08" db="UniProtKB">
        <authorList>
            <consortium name="Ensembl"/>
        </authorList>
    </citation>
    <scope>IDENTIFICATION</scope>
    <source>
        <strain evidence="9">broiler</strain>
    </source>
</reference>
<dbReference type="FunFam" id="3.90.80.10:FF:000005">
    <property type="entry name" value="Pyrophosphatase (inorganic) 2"/>
    <property type="match status" value="1"/>
</dbReference>
<keyword evidence="7" id="KW-0460">Magnesium</keyword>
<dbReference type="Pfam" id="PF00719">
    <property type="entry name" value="Pyrophosphatase"/>
    <property type="match status" value="1"/>
</dbReference>
<dbReference type="GO" id="GO:0006796">
    <property type="term" value="P:phosphate-containing compound metabolic process"/>
    <property type="evidence" value="ECO:0007669"/>
    <property type="project" value="InterPro"/>
</dbReference>
<reference evidence="9" key="1">
    <citation type="submission" date="2020-11" db="EMBL/GenBank/DDBJ databases">
        <title>Gallus gallus (Chicken) genome, bGalGal1, GRCg7b, maternal haplotype autosomes + Z &amp; W.</title>
        <authorList>
            <person name="Warren W."/>
            <person name="Formenti G."/>
            <person name="Fedrigo O."/>
            <person name="Haase B."/>
            <person name="Mountcastle J."/>
            <person name="Balacco J."/>
            <person name="Tracey A."/>
            <person name="Schneider V."/>
            <person name="Okimoto R."/>
            <person name="Cheng H."/>
            <person name="Hawken R."/>
            <person name="Howe K."/>
            <person name="Jarvis E.D."/>
        </authorList>
    </citation>
    <scope>NUCLEOTIDE SEQUENCE [LARGE SCALE GENOMIC DNA]</scope>
    <source>
        <strain evidence="9">Broiler</strain>
    </source>
</reference>
<comment type="similarity">
    <text evidence="2">Belongs to the PPase family.</text>
</comment>
<dbReference type="GO" id="GO:0005737">
    <property type="term" value="C:cytoplasm"/>
    <property type="evidence" value="ECO:0007669"/>
    <property type="project" value="InterPro"/>
</dbReference>
<dbReference type="GeneTree" id="ENSGT00390000017004"/>
<reference evidence="9" key="3">
    <citation type="submission" date="2025-09" db="UniProtKB">
        <authorList>
            <consortium name="Ensembl"/>
        </authorList>
    </citation>
    <scope>IDENTIFICATION</scope>
    <source>
        <strain evidence="9">broiler</strain>
    </source>
</reference>
<dbReference type="OrthoDB" id="1608002at2759"/>
<dbReference type="PANTHER" id="PTHR10286">
    <property type="entry name" value="INORGANIC PYROPHOSPHATASE"/>
    <property type="match status" value="1"/>
</dbReference>
<comment type="subunit">
    <text evidence="3">Homodimer.</text>
</comment>
<organism evidence="9 10">
    <name type="scientific">Gallus gallus</name>
    <name type="common">Chicken</name>
    <dbReference type="NCBI Taxonomy" id="9031"/>
    <lineage>
        <taxon>Eukaryota</taxon>
        <taxon>Metazoa</taxon>
        <taxon>Chordata</taxon>
        <taxon>Craniata</taxon>
        <taxon>Vertebrata</taxon>
        <taxon>Euteleostomi</taxon>
        <taxon>Archelosauria</taxon>
        <taxon>Archosauria</taxon>
        <taxon>Dinosauria</taxon>
        <taxon>Saurischia</taxon>
        <taxon>Theropoda</taxon>
        <taxon>Coelurosauria</taxon>
        <taxon>Aves</taxon>
        <taxon>Neognathae</taxon>
        <taxon>Galloanserae</taxon>
        <taxon>Galliformes</taxon>
        <taxon>Phasianidae</taxon>
        <taxon>Phasianinae</taxon>
        <taxon>Gallus</taxon>
    </lineage>
</organism>
<keyword evidence="11" id="KW-1267">Proteomics identification</keyword>
<keyword evidence="6" id="KW-0378">Hydrolase</keyword>
<evidence type="ECO:0000313" key="9">
    <source>
        <dbReference type="Ensembl" id="ENSGALP00010031618.1"/>
    </source>
</evidence>
<proteinExistence type="evidence at protein level"/>
<evidence type="ECO:0000256" key="4">
    <source>
        <dbReference type="ARBA" id="ARBA00012146"/>
    </source>
</evidence>
<protein>
    <recommendedName>
        <fullName evidence="4">inorganic diphosphatase</fullName>
        <ecNumber evidence="4">3.6.1.1</ecNumber>
    </recommendedName>
</protein>
<evidence type="ECO:0000256" key="6">
    <source>
        <dbReference type="ARBA" id="ARBA00022801"/>
    </source>
</evidence>